<feature type="compositionally biased region" description="Polar residues" evidence="7">
    <location>
        <begin position="96"/>
        <end position="107"/>
    </location>
</feature>
<evidence type="ECO:0000313" key="10">
    <source>
        <dbReference type="EMBL" id="KAA8499842.1"/>
    </source>
</evidence>
<evidence type="ECO:0000256" key="8">
    <source>
        <dbReference type="SAM" id="Phobius"/>
    </source>
</evidence>
<feature type="domain" description="Man1/Src1-like C-terminal" evidence="9">
    <location>
        <begin position="377"/>
        <end position="652"/>
    </location>
</feature>
<dbReference type="GO" id="GO:0071763">
    <property type="term" value="P:nuclear membrane organization"/>
    <property type="evidence" value="ECO:0007669"/>
    <property type="project" value="TreeGrafter"/>
</dbReference>
<dbReference type="Proteomes" id="UP000324585">
    <property type="component" value="Unassembled WGS sequence"/>
</dbReference>
<dbReference type="GO" id="GO:0003682">
    <property type="term" value="F:chromatin binding"/>
    <property type="evidence" value="ECO:0007669"/>
    <property type="project" value="InterPro"/>
</dbReference>
<dbReference type="Gene3D" id="1.10.720.30">
    <property type="entry name" value="SAP domain"/>
    <property type="match status" value="1"/>
</dbReference>
<evidence type="ECO:0000256" key="2">
    <source>
        <dbReference type="ARBA" id="ARBA00022553"/>
    </source>
</evidence>
<feature type="region of interest" description="Disordered" evidence="7">
    <location>
        <begin position="163"/>
        <end position="193"/>
    </location>
</feature>
<evidence type="ECO:0000313" key="11">
    <source>
        <dbReference type="Proteomes" id="UP000324585"/>
    </source>
</evidence>
<dbReference type="InterPro" id="IPR044780">
    <property type="entry name" value="Heh2/Src1"/>
</dbReference>
<organism evidence="10 11">
    <name type="scientific">Porphyridium purpureum</name>
    <name type="common">Red alga</name>
    <name type="synonym">Porphyridium cruentum</name>
    <dbReference type="NCBI Taxonomy" id="35688"/>
    <lineage>
        <taxon>Eukaryota</taxon>
        <taxon>Rhodophyta</taxon>
        <taxon>Bangiophyceae</taxon>
        <taxon>Porphyridiales</taxon>
        <taxon>Porphyridiaceae</taxon>
        <taxon>Porphyridium</taxon>
    </lineage>
</organism>
<keyword evidence="6" id="KW-0539">Nucleus</keyword>
<sequence length="670" mass="74712">MESREELESMNVRELDQFLRRYDLSRANVPSSREGKVANKADVLAFVLNMRSEYEQRFKIKTSKSPGSTRDRTLAPTHAAAEPAAAEKQELAAAPGSSSAHNPFQVDSSPGSSGKKHRSRRRSVDPEAAQENAKTPSAIASVPHQDQGQPIPQSMIRKKLEYGSSNTPKSEAPKPTHERRKSVGWVSDDLLLPTPKKAVPAGLQEVHPHDAGSHAQNAPHSGAADLSLDESSGWEDSTDADTDDADSAVGREFGDMTVIALRKELSRQNIPFSHRAKKAELVGLLRGHSMQKQTEQEPYESPETEHAARQLVGRHATLTGAAVRPVDPPRRRKWPISPMLFKAMFSVGVGLGMLFLIYFVMQKPYFCSSVRGSLPDPETCEPCPENAVCVGGSMRCKEGFQQASGGMRCIEAKQTSLAVEWARSMMERQLCKRRGMTECKLAPSDSATMSASELYAFWSPAADADIAQQPFASGLPRIPSRYQRFSDAQRSLVLDRAFALLANQANIQTVGNTEQRQLMSLDACKPIECKVYEFLMANLWICVGSVLIGAVTLYMYIKWHKRQQHELEIENSYQEALGILHQQALDARNQLVDRPFVLDTHLRDELFSTERVMQKRTKKWADVQLRMRYDSRLLRTGPREVDGVPCIVWEWRAALTPSKRGTPRASDMDD</sequence>
<dbReference type="OMA" id="MANLWIC"/>
<dbReference type="PANTHER" id="PTHR47808">
    <property type="entry name" value="INNER NUCLEAR MEMBRANE PROTEIN HEH2-RELATED"/>
    <property type="match status" value="1"/>
</dbReference>
<evidence type="ECO:0000256" key="4">
    <source>
        <dbReference type="ARBA" id="ARBA00022989"/>
    </source>
</evidence>
<accession>A0A5J4Z9Z0</accession>
<dbReference type="GO" id="GO:0034399">
    <property type="term" value="C:nuclear periphery"/>
    <property type="evidence" value="ECO:0007669"/>
    <property type="project" value="TreeGrafter"/>
</dbReference>
<dbReference type="Pfam" id="PF09402">
    <property type="entry name" value="MSC"/>
    <property type="match status" value="1"/>
</dbReference>
<proteinExistence type="predicted"/>
<protein>
    <recommendedName>
        <fullName evidence="9">Man1/Src1-like C-terminal domain-containing protein</fullName>
    </recommendedName>
</protein>
<dbReference type="InterPro" id="IPR036361">
    <property type="entry name" value="SAP_dom_sf"/>
</dbReference>
<keyword evidence="3 8" id="KW-0812">Transmembrane</keyword>
<dbReference type="GO" id="GO:0005637">
    <property type="term" value="C:nuclear inner membrane"/>
    <property type="evidence" value="ECO:0007669"/>
    <property type="project" value="UniProtKB-SubCell"/>
</dbReference>
<dbReference type="CDD" id="cd12935">
    <property type="entry name" value="LEM_like"/>
    <property type="match status" value="1"/>
</dbReference>
<keyword evidence="5 8" id="KW-0472">Membrane</keyword>
<dbReference type="InterPro" id="IPR041885">
    <property type="entry name" value="MAN1_winged_helix_dom"/>
</dbReference>
<dbReference type="EMBL" id="VRMN01000001">
    <property type="protein sequence ID" value="KAA8499842.1"/>
    <property type="molecule type" value="Genomic_DNA"/>
</dbReference>
<evidence type="ECO:0000256" key="5">
    <source>
        <dbReference type="ARBA" id="ARBA00023136"/>
    </source>
</evidence>
<comment type="subcellular location">
    <subcellularLocation>
        <location evidence="1">Nucleus inner membrane</location>
    </subcellularLocation>
</comment>
<evidence type="ECO:0000259" key="9">
    <source>
        <dbReference type="Pfam" id="PF09402"/>
    </source>
</evidence>
<dbReference type="AlphaFoldDB" id="A0A5J4Z9Z0"/>
<dbReference type="OrthoDB" id="341403at2759"/>
<comment type="caution">
    <text evidence="10">The sequence shown here is derived from an EMBL/GenBank/DDBJ whole genome shotgun (WGS) entry which is preliminary data.</text>
</comment>
<evidence type="ECO:0000256" key="6">
    <source>
        <dbReference type="ARBA" id="ARBA00023242"/>
    </source>
</evidence>
<evidence type="ECO:0000256" key="7">
    <source>
        <dbReference type="SAM" id="MobiDB-lite"/>
    </source>
</evidence>
<gene>
    <name evidence="10" type="ORF">FVE85_7427</name>
</gene>
<evidence type="ECO:0000256" key="1">
    <source>
        <dbReference type="ARBA" id="ARBA00004540"/>
    </source>
</evidence>
<feature type="compositionally biased region" description="Acidic residues" evidence="7">
    <location>
        <begin position="232"/>
        <end position="246"/>
    </location>
</feature>
<dbReference type="GO" id="GO:0005783">
    <property type="term" value="C:endoplasmic reticulum"/>
    <property type="evidence" value="ECO:0007669"/>
    <property type="project" value="TreeGrafter"/>
</dbReference>
<feature type="region of interest" description="Disordered" evidence="7">
    <location>
        <begin position="59"/>
        <end position="151"/>
    </location>
</feature>
<dbReference type="PANTHER" id="PTHR47808:SF2">
    <property type="entry name" value="LEM DOMAIN-CONTAINING PROTEIN 2"/>
    <property type="match status" value="1"/>
</dbReference>
<name>A0A5J4Z9Z0_PORPP</name>
<feature type="compositionally biased region" description="Low complexity" evidence="7">
    <location>
        <begin position="75"/>
        <end position="84"/>
    </location>
</feature>
<feature type="region of interest" description="Disordered" evidence="7">
    <location>
        <begin position="207"/>
        <end position="249"/>
    </location>
</feature>
<dbReference type="Gene3D" id="1.10.10.1180">
    <property type="entry name" value="MAN1, winged-helix domain"/>
    <property type="match status" value="1"/>
</dbReference>
<feature type="transmembrane region" description="Helical" evidence="8">
    <location>
        <begin position="340"/>
        <end position="361"/>
    </location>
</feature>
<keyword evidence="4 8" id="KW-1133">Transmembrane helix</keyword>
<keyword evidence="2" id="KW-0597">Phosphoprotein</keyword>
<dbReference type="InterPro" id="IPR018996">
    <property type="entry name" value="Man1/Src1-like_C"/>
</dbReference>
<evidence type="ECO:0000256" key="3">
    <source>
        <dbReference type="ARBA" id="ARBA00022692"/>
    </source>
</evidence>
<keyword evidence="11" id="KW-1185">Reference proteome</keyword>
<feature type="transmembrane region" description="Helical" evidence="8">
    <location>
        <begin position="534"/>
        <end position="557"/>
    </location>
</feature>
<reference evidence="11" key="1">
    <citation type="journal article" date="2019" name="Nat. Commun.">
        <title>Expansion of phycobilisome linker gene families in mesophilic red algae.</title>
        <authorList>
            <person name="Lee J."/>
            <person name="Kim D."/>
            <person name="Bhattacharya D."/>
            <person name="Yoon H.S."/>
        </authorList>
    </citation>
    <scope>NUCLEOTIDE SEQUENCE [LARGE SCALE GENOMIC DNA]</scope>
    <source>
        <strain evidence="11">CCMP 1328</strain>
    </source>
</reference>